<dbReference type="Proteomes" id="UP001148737">
    <property type="component" value="Unassembled WGS sequence"/>
</dbReference>
<evidence type="ECO:0000313" key="2">
    <source>
        <dbReference type="Proteomes" id="UP001148737"/>
    </source>
</evidence>
<protein>
    <submittedName>
        <fullName evidence="1">Uncharacterized protein</fullName>
    </submittedName>
</protein>
<name>A0ACC1QXH6_9HYPO</name>
<reference evidence="1" key="1">
    <citation type="submission" date="2022-07" db="EMBL/GenBank/DDBJ databases">
        <title>Genome Sequence of Lecanicillium saksenae.</title>
        <authorList>
            <person name="Buettner E."/>
        </authorList>
    </citation>
    <scope>NUCLEOTIDE SEQUENCE</scope>
    <source>
        <strain evidence="1">VT-O1</strain>
    </source>
</reference>
<sequence length="142" mass="15493">MHVHLFKLQGTKDLGVGGAANGRWSDDVETESMGTGMRKCWDMANAYAPNWGPTIFQSAHEIASNTKLRESLAEIEAQAASEKAWWEKRRGQIQTEFIKELDQEEEDTAATDDGSKSGTKGSSVVSEDEAVMVDTPSKGGKN</sequence>
<dbReference type="EMBL" id="JANAKD010000407">
    <property type="protein sequence ID" value="KAJ3494157.1"/>
    <property type="molecule type" value="Genomic_DNA"/>
</dbReference>
<keyword evidence="2" id="KW-1185">Reference proteome</keyword>
<gene>
    <name evidence="1" type="ORF">NLG97_g4263</name>
</gene>
<accession>A0ACC1QXH6</accession>
<proteinExistence type="predicted"/>
<evidence type="ECO:0000313" key="1">
    <source>
        <dbReference type="EMBL" id="KAJ3494157.1"/>
    </source>
</evidence>
<comment type="caution">
    <text evidence="1">The sequence shown here is derived from an EMBL/GenBank/DDBJ whole genome shotgun (WGS) entry which is preliminary data.</text>
</comment>
<organism evidence="1 2">
    <name type="scientific">Lecanicillium saksenae</name>
    <dbReference type="NCBI Taxonomy" id="468837"/>
    <lineage>
        <taxon>Eukaryota</taxon>
        <taxon>Fungi</taxon>
        <taxon>Dikarya</taxon>
        <taxon>Ascomycota</taxon>
        <taxon>Pezizomycotina</taxon>
        <taxon>Sordariomycetes</taxon>
        <taxon>Hypocreomycetidae</taxon>
        <taxon>Hypocreales</taxon>
        <taxon>Cordycipitaceae</taxon>
        <taxon>Lecanicillium</taxon>
    </lineage>
</organism>